<dbReference type="STRING" id="97359.A0A550CLA9"/>
<dbReference type="InterPro" id="IPR045339">
    <property type="entry name" value="DUF6534"/>
</dbReference>
<dbReference type="OrthoDB" id="2536347at2759"/>
<evidence type="ECO:0000313" key="5">
    <source>
        <dbReference type="Proteomes" id="UP000320762"/>
    </source>
</evidence>
<keyword evidence="5" id="KW-1185">Reference proteome</keyword>
<reference evidence="4 5" key="1">
    <citation type="journal article" date="2019" name="New Phytol.">
        <title>Comparative genomics reveals unique wood-decay strategies and fruiting body development in the Schizophyllaceae.</title>
        <authorList>
            <person name="Almasi E."/>
            <person name="Sahu N."/>
            <person name="Krizsan K."/>
            <person name="Balint B."/>
            <person name="Kovacs G.M."/>
            <person name="Kiss B."/>
            <person name="Cseklye J."/>
            <person name="Drula E."/>
            <person name="Henrissat B."/>
            <person name="Nagy I."/>
            <person name="Chovatia M."/>
            <person name="Adam C."/>
            <person name="LaButti K."/>
            <person name="Lipzen A."/>
            <person name="Riley R."/>
            <person name="Grigoriev I.V."/>
            <person name="Nagy L.G."/>
        </authorList>
    </citation>
    <scope>NUCLEOTIDE SEQUENCE [LARGE SCALE GENOMIC DNA]</scope>
    <source>
        <strain evidence="4 5">NL-1724</strain>
    </source>
</reference>
<gene>
    <name evidence="4" type="ORF">BD626DRAFT_567491</name>
</gene>
<dbReference type="PANTHER" id="PTHR40465:SF1">
    <property type="entry name" value="DUF6534 DOMAIN-CONTAINING PROTEIN"/>
    <property type="match status" value="1"/>
</dbReference>
<sequence length="339" mass="37248">MGAIMRGDAVTDPDTTYGPMLIGFTFSTILLGLLFAQVNHYRRSARRGKDPLWLRIFVYGILLANVVNTAILEVFLYDAVIIHFGDLRYLVKPSWTYSASPTMTGFIAAAIQLFYSWRIFKLTRSYVVSALLVATITAGLVGALGNTYYSQIYSIYGELYKFQAWAVLWLVAECVADVAITAALVVSLRAKPYLKRCKSTGMKCTDQIISRILKLAVPTGAVTALFALTTTILLLTGQGPGYDNALNFVVPKLYSISLMSSLNSRKSAHEEHQGSEDVLGMSQTDETSSHLRTTRIHFANKPASCHASRSSLRRASFSSFRRTSSDITAAKGSPSFAMV</sequence>
<feature type="transmembrane region" description="Helical" evidence="2">
    <location>
        <begin position="95"/>
        <end position="114"/>
    </location>
</feature>
<dbReference type="PANTHER" id="PTHR40465">
    <property type="entry name" value="CHROMOSOME 1, WHOLE GENOME SHOTGUN SEQUENCE"/>
    <property type="match status" value="1"/>
</dbReference>
<evidence type="ECO:0000256" key="1">
    <source>
        <dbReference type="SAM" id="MobiDB-lite"/>
    </source>
</evidence>
<comment type="caution">
    <text evidence="4">The sequence shown here is derived from an EMBL/GenBank/DDBJ whole genome shotgun (WGS) entry which is preliminary data.</text>
</comment>
<evidence type="ECO:0000256" key="2">
    <source>
        <dbReference type="SAM" id="Phobius"/>
    </source>
</evidence>
<feature type="transmembrane region" description="Helical" evidence="2">
    <location>
        <begin position="126"/>
        <end position="145"/>
    </location>
</feature>
<evidence type="ECO:0000259" key="3">
    <source>
        <dbReference type="Pfam" id="PF20152"/>
    </source>
</evidence>
<feature type="region of interest" description="Disordered" evidence="1">
    <location>
        <begin position="267"/>
        <end position="286"/>
    </location>
</feature>
<evidence type="ECO:0000313" key="4">
    <source>
        <dbReference type="EMBL" id="TRM65593.1"/>
    </source>
</evidence>
<protein>
    <recommendedName>
        <fullName evidence="3">DUF6534 domain-containing protein</fullName>
    </recommendedName>
</protein>
<dbReference type="Pfam" id="PF20152">
    <property type="entry name" value="DUF6534"/>
    <property type="match status" value="1"/>
</dbReference>
<feature type="transmembrane region" description="Helical" evidence="2">
    <location>
        <begin position="212"/>
        <end position="235"/>
    </location>
</feature>
<feature type="domain" description="DUF6534" evidence="3">
    <location>
        <begin position="174"/>
        <end position="267"/>
    </location>
</feature>
<keyword evidence="2" id="KW-1133">Transmembrane helix</keyword>
<organism evidence="4 5">
    <name type="scientific">Schizophyllum amplum</name>
    <dbReference type="NCBI Taxonomy" id="97359"/>
    <lineage>
        <taxon>Eukaryota</taxon>
        <taxon>Fungi</taxon>
        <taxon>Dikarya</taxon>
        <taxon>Basidiomycota</taxon>
        <taxon>Agaricomycotina</taxon>
        <taxon>Agaricomycetes</taxon>
        <taxon>Agaricomycetidae</taxon>
        <taxon>Agaricales</taxon>
        <taxon>Schizophyllaceae</taxon>
        <taxon>Schizophyllum</taxon>
    </lineage>
</organism>
<dbReference type="Proteomes" id="UP000320762">
    <property type="component" value="Unassembled WGS sequence"/>
</dbReference>
<keyword evidence="2" id="KW-0472">Membrane</keyword>
<feature type="transmembrane region" description="Helical" evidence="2">
    <location>
        <begin position="165"/>
        <end position="188"/>
    </location>
</feature>
<feature type="transmembrane region" description="Helical" evidence="2">
    <location>
        <begin position="20"/>
        <end position="40"/>
    </location>
</feature>
<feature type="transmembrane region" description="Helical" evidence="2">
    <location>
        <begin position="52"/>
        <end position="75"/>
    </location>
</feature>
<dbReference type="EMBL" id="VDMD01000005">
    <property type="protein sequence ID" value="TRM65593.1"/>
    <property type="molecule type" value="Genomic_DNA"/>
</dbReference>
<dbReference type="AlphaFoldDB" id="A0A550CLA9"/>
<keyword evidence="2" id="KW-0812">Transmembrane</keyword>
<name>A0A550CLA9_9AGAR</name>
<accession>A0A550CLA9</accession>
<proteinExistence type="predicted"/>